<evidence type="ECO:0000313" key="1">
    <source>
        <dbReference type="EMBL" id="CAG8772172.1"/>
    </source>
</evidence>
<sequence>RGDEATVAERGKVGDDDLDTTGCELADAVRRREENVPEDIRGNLESKERLADDSMRAVYVPTTRMIIIVLTNDLGGDFDTAEERVGGKGARGKANVE</sequence>
<organism evidence="1 2">
    <name type="scientific">Acaulospora colombiana</name>
    <dbReference type="NCBI Taxonomy" id="27376"/>
    <lineage>
        <taxon>Eukaryota</taxon>
        <taxon>Fungi</taxon>
        <taxon>Fungi incertae sedis</taxon>
        <taxon>Mucoromycota</taxon>
        <taxon>Glomeromycotina</taxon>
        <taxon>Glomeromycetes</taxon>
        <taxon>Diversisporales</taxon>
        <taxon>Acaulosporaceae</taxon>
        <taxon>Acaulospora</taxon>
    </lineage>
</organism>
<comment type="caution">
    <text evidence="1">The sequence shown here is derived from an EMBL/GenBank/DDBJ whole genome shotgun (WGS) entry which is preliminary data.</text>
</comment>
<dbReference type="Proteomes" id="UP000789525">
    <property type="component" value="Unassembled WGS sequence"/>
</dbReference>
<reference evidence="1" key="1">
    <citation type="submission" date="2021-06" db="EMBL/GenBank/DDBJ databases">
        <authorList>
            <person name="Kallberg Y."/>
            <person name="Tangrot J."/>
            <person name="Rosling A."/>
        </authorList>
    </citation>
    <scope>NUCLEOTIDE SEQUENCE</scope>
    <source>
        <strain evidence="1">CL356</strain>
    </source>
</reference>
<feature type="non-terminal residue" evidence="1">
    <location>
        <position position="97"/>
    </location>
</feature>
<accession>A0ACA9R156</accession>
<keyword evidence="2" id="KW-1185">Reference proteome</keyword>
<proteinExistence type="predicted"/>
<name>A0ACA9R156_9GLOM</name>
<gene>
    <name evidence="1" type="ORF">ACOLOM_LOCUS13863</name>
</gene>
<dbReference type="EMBL" id="CAJVPT010065630">
    <property type="protein sequence ID" value="CAG8772172.1"/>
    <property type="molecule type" value="Genomic_DNA"/>
</dbReference>
<evidence type="ECO:0000313" key="2">
    <source>
        <dbReference type="Proteomes" id="UP000789525"/>
    </source>
</evidence>
<feature type="non-terminal residue" evidence="1">
    <location>
        <position position="1"/>
    </location>
</feature>
<protein>
    <submittedName>
        <fullName evidence="1">13898_t:CDS:1</fullName>
    </submittedName>
</protein>